<evidence type="ECO:0000259" key="1">
    <source>
        <dbReference type="Pfam" id="PF01048"/>
    </source>
</evidence>
<dbReference type="InterPro" id="IPR035994">
    <property type="entry name" value="Nucleoside_phosphorylase_sf"/>
</dbReference>
<evidence type="ECO:0000313" key="3">
    <source>
        <dbReference type="Proteomes" id="UP000257323"/>
    </source>
</evidence>
<reference evidence="2 3" key="1">
    <citation type="submission" date="2018-08" db="EMBL/GenBank/DDBJ databases">
        <title>Genome analysis of the thermophilic bacterium of the candidate phylum Aminicenantes from deep subsurface aquifer revealed its physiology and ecological role.</title>
        <authorList>
            <person name="Kadnikov V.V."/>
            <person name="Mardanov A.V."/>
            <person name="Beletsky A.V."/>
            <person name="Karnachuk O.V."/>
            <person name="Ravin N.V."/>
        </authorList>
    </citation>
    <scope>NUCLEOTIDE SEQUENCE [LARGE SCALE GENOMIC DNA]</scope>
    <source>
        <strain evidence="2">BY38</strain>
    </source>
</reference>
<comment type="caution">
    <text evidence="2">The sequence shown here is derived from an EMBL/GenBank/DDBJ whole genome shotgun (WGS) entry which is preliminary data.</text>
</comment>
<accession>A0A3E2BLC9</accession>
<name>A0A3E2BLC9_9BACT</name>
<dbReference type="EMBL" id="QUAH01000008">
    <property type="protein sequence ID" value="RFT15538.1"/>
    <property type="molecule type" value="Genomic_DNA"/>
</dbReference>
<dbReference type="Pfam" id="PF01048">
    <property type="entry name" value="PNP_UDP_1"/>
    <property type="match status" value="1"/>
</dbReference>
<evidence type="ECO:0000313" key="2">
    <source>
        <dbReference type="EMBL" id="RFT15538.1"/>
    </source>
</evidence>
<dbReference type="GO" id="GO:0003824">
    <property type="term" value="F:catalytic activity"/>
    <property type="evidence" value="ECO:0007669"/>
    <property type="project" value="InterPro"/>
</dbReference>
<dbReference type="Gene3D" id="3.40.50.1580">
    <property type="entry name" value="Nucleoside phosphorylase domain"/>
    <property type="match status" value="1"/>
</dbReference>
<feature type="domain" description="Nucleoside phosphorylase" evidence="1">
    <location>
        <begin position="38"/>
        <end position="199"/>
    </location>
</feature>
<dbReference type="AlphaFoldDB" id="A0A3E2BLC9"/>
<dbReference type="SUPFAM" id="SSF53167">
    <property type="entry name" value="Purine and uridine phosphorylases"/>
    <property type="match status" value="1"/>
</dbReference>
<organism evidence="2 3">
    <name type="scientific">Candidatus Saccharicenans subterraneus</name>
    <dbReference type="NCBI Taxonomy" id="2508984"/>
    <lineage>
        <taxon>Bacteria</taxon>
        <taxon>Candidatus Aminicenantota</taxon>
        <taxon>Candidatus Aminicenantia</taxon>
        <taxon>Candidatus Aminicenantales</taxon>
        <taxon>Candidatus Saccharicenantaceae</taxon>
        <taxon>Candidatus Saccharicenans</taxon>
    </lineage>
</organism>
<gene>
    <name evidence="2" type="ORF">OP8BY_0186</name>
</gene>
<dbReference type="InterPro" id="IPR000845">
    <property type="entry name" value="Nucleoside_phosphorylase_d"/>
</dbReference>
<proteinExistence type="predicted"/>
<dbReference type="Proteomes" id="UP000257323">
    <property type="component" value="Unassembled WGS sequence"/>
</dbReference>
<sequence length="214" mass="23734">MIYFPFFPDSELPGRLSREASAGLTVGPGRLFLLDRAAVLLGGLGAPAGIMALEKIRQLGLREILLLSYCGSLSPELVIGQVFLPVKALSQEGTSRHYSRARNGFYFPSPGVIKELRQFLSRNNLTWTEGAIVSTDAPYRETVSWMKSLKWKKIMAVDMEISAVLSFAAFYRLRAAGLFIVSDELFSGRWKNGSHGQEVLAATAQYFYPLIFNS</sequence>
<protein>
    <submittedName>
        <fullName evidence="2">Uridine phosphorylase</fullName>
    </submittedName>
</protein>
<dbReference type="GO" id="GO:0009116">
    <property type="term" value="P:nucleoside metabolic process"/>
    <property type="evidence" value="ECO:0007669"/>
    <property type="project" value="InterPro"/>
</dbReference>